<evidence type="ECO:0000313" key="1">
    <source>
        <dbReference type="EMBL" id="AKJ12183.1"/>
    </source>
</evidence>
<organism evidence="1 2">
    <name type="scientific">Streptomyces incarnatus</name>
    <dbReference type="NCBI Taxonomy" id="665007"/>
    <lineage>
        <taxon>Bacteria</taxon>
        <taxon>Bacillati</taxon>
        <taxon>Actinomycetota</taxon>
        <taxon>Actinomycetes</taxon>
        <taxon>Kitasatosporales</taxon>
        <taxon>Streptomycetaceae</taxon>
        <taxon>Streptomyces</taxon>
    </lineage>
</organism>
<reference evidence="1 2" key="1">
    <citation type="journal article" date="2015" name="ISME J.">
        <title>Draft Genome Sequence of Streptomyces incarnatus NRRL8089, which Produces the Nucleoside Antibiotic Sinefungin.</title>
        <authorList>
            <person name="Oshima K."/>
            <person name="Hattori M."/>
            <person name="Shimizu H."/>
            <person name="Fukuda K."/>
            <person name="Nemoto M."/>
            <person name="Inagaki K."/>
            <person name="Tamura T."/>
        </authorList>
    </citation>
    <scope>NUCLEOTIDE SEQUENCE [LARGE SCALE GENOMIC DNA]</scope>
    <source>
        <strain evidence="1 2">NRRL 8089</strain>
    </source>
</reference>
<name>A0ABM5TM94_9ACTN</name>
<keyword evidence="2" id="KW-1185">Reference proteome</keyword>
<accession>A0ABM5TM94</accession>
<protein>
    <submittedName>
        <fullName evidence="1">Uncharacterized protein</fullName>
    </submittedName>
</protein>
<gene>
    <name evidence="1" type="ORF">ABB07_19720</name>
</gene>
<dbReference type="RefSeq" id="WP_341845890.1">
    <property type="nucleotide sequence ID" value="NZ_CP011497.1"/>
</dbReference>
<dbReference type="EMBL" id="CP011497">
    <property type="protein sequence ID" value="AKJ12183.1"/>
    <property type="molecule type" value="Genomic_DNA"/>
</dbReference>
<sequence length="80" mass="8558">MTVGFRNSGGTAVRSGSVTFGTHVIGALGIDWGTVDSTVDLPVPIAPGAHEDHTWTVCVDAWRVPLGMHIETRDVSVRWT</sequence>
<proteinExistence type="predicted"/>
<evidence type="ECO:0000313" key="2">
    <source>
        <dbReference type="Proteomes" id="UP000035366"/>
    </source>
</evidence>
<dbReference type="Proteomes" id="UP000035366">
    <property type="component" value="Chromosome"/>
</dbReference>